<organism evidence="1 2">
    <name type="scientific">Racocetra persica</name>
    <dbReference type="NCBI Taxonomy" id="160502"/>
    <lineage>
        <taxon>Eukaryota</taxon>
        <taxon>Fungi</taxon>
        <taxon>Fungi incertae sedis</taxon>
        <taxon>Mucoromycota</taxon>
        <taxon>Glomeromycotina</taxon>
        <taxon>Glomeromycetes</taxon>
        <taxon>Diversisporales</taxon>
        <taxon>Gigasporaceae</taxon>
        <taxon>Racocetra</taxon>
    </lineage>
</organism>
<name>A0ACA9S254_9GLOM</name>
<reference evidence="1" key="1">
    <citation type="submission" date="2021-06" db="EMBL/GenBank/DDBJ databases">
        <authorList>
            <person name="Kallberg Y."/>
            <person name="Tangrot J."/>
            <person name="Rosling A."/>
        </authorList>
    </citation>
    <scope>NUCLEOTIDE SEQUENCE</scope>
    <source>
        <strain evidence="1">MA461A</strain>
    </source>
</reference>
<sequence>HKSSRHAANRRYYERNRERILQLRRASRIETRARLEYLESIRVSCFQTHSNLQLPSIYSPLNFESPQHEMMLASKPEENTSYNPLNFESPQLEMMLASRPEENTLYNPFNFESPNTK</sequence>
<comment type="caution">
    <text evidence="1">The sequence shown here is derived from an EMBL/GenBank/DDBJ whole genome shotgun (WGS) entry which is preliminary data.</text>
</comment>
<protein>
    <submittedName>
        <fullName evidence="1">1192_t:CDS:1</fullName>
    </submittedName>
</protein>
<evidence type="ECO:0000313" key="1">
    <source>
        <dbReference type="EMBL" id="CAG8822279.1"/>
    </source>
</evidence>
<accession>A0ACA9S254</accession>
<gene>
    <name evidence="1" type="ORF">RPERSI_LOCUS25769</name>
</gene>
<evidence type="ECO:0000313" key="2">
    <source>
        <dbReference type="Proteomes" id="UP000789920"/>
    </source>
</evidence>
<feature type="non-terminal residue" evidence="1">
    <location>
        <position position="1"/>
    </location>
</feature>
<dbReference type="EMBL" id="CAJVQC010086016">
    <property type="protein sequence ID" value="CAG8822279.1"/>
    <property type="molecule type" value="Genomic_DNA"/>
</dbReference>
<proteinExistence type="predicted"/>
<dbReference type="Proteomes" id="UP000789920">
    <property type="component" value="Unassembled WGS sequence"/>
</dbReference>
<keyword evidence="2" id="KW-1185">Reference proteome</keyword>